<dbReference type="InterPro" id="IPR015424">
    <property type="entry name" value="PyrdxlP-dep_Trfase"/>
</dbReference>
<dbReference type="GO" id="GO:0030170">
    <property type="term" value="F:pyridoxal phosphate binding"/>
    <property type="evidence" value="ECO:0007669"/>
    <property type="project" value="InterPro"/>
</dbReference>
<evidence type="ECO:0000313" key="6">
    <source>
        <dbReference type="EMBL" id="MBB5759618.1"/>
    </source>
</evidence>
<dbReference type="Gene3D" id="3.40.640.10">
    <property type="entry name" value="Type I PLP-dependent aspartate aminotransferase-like (Major domain)"/>
    <property type="match status" value="1"/>
</dbReference>
<dbReference type="SUPFAM" id="SSF53383">
    <property type="entry name" value="PLP-dependent transferases"/>
    <property type="match status" value="1"/>
</dbReference>
<comment type="cofactor">
    <cofactor evidence="1 4">
        <name>pyridoxal 5'-phosphate</name>
        <dbReference type="ChEBI" id="CHEBI:597326"/>
    </cofactor>
</comment>
<dbReference type="FunFam" id="3.40.640.10:FF:000046">
    <property type="entry name" value="Cystathionine gamma-lyase"/>
    <property type="match status" value="1"/>
</dbReference>
<gene>
    <name evidence="6" type="ORF">HNR00_004352</name>
</gene>
<dbReference type="Gene3D" id="3.90.1150.10">
    <property type="entry name" value="Aspartate Aminotransferase, domain 1"/>
    <property type="match status" value="1"/>
</dbReference>
<dbReference type="AlphaFoldDB" id="A0A840ZRE6"/>
<dbReference type="PANTHER" id="PTHR11808">
    <property type="entry name" value="TRANS-SULFURATION ENZYME FAMILY MEMBER"/>
    <property type="match status" value="1"/>
</dbReference>
<accession>A0A840ZRE6</accession>
<keyword evidence="7" id="KW-1185">Reference proteome</keyword>
<dbReference type="PANTHER" id="PTHR11808:SF85">
    <property type="entry name" value="CYSTATHIONINE GAMMA-LYASE-RELATED"/>
    <property type="match status" value="1"/>
</dbReference>
<reference evidence="6 7" key="1">
    <citation type="submission" date="2020-08" db="EMBL/GenBank/DDBJ databases">
        <title>Genomic Encyclopedia of Type Strains, Phase IV (KMG-IV): sequencing the most valuable type-strain genomes for metagenomic binning, comparative biology and taxonomic classification.</title>
        <authorList>
            <person name="Goeker M."/>
        </authorList>
    </citation>
    <scope>NUCLEOTIDE SEQUENCE [LARGE SCALE GENOMIC DNA]</scope>
    <source>
        <strain evidence="6 7">DSM 2163</strain>
    </source>
</reference>
<dbReference type="RefSeq" id="WP_183572835.1">
    <property type="nucleotide sequence ID" value="NZ_JACHOP010000025.1"/>
</dbReference>
<dbReference type="Pfam" id="PF01053">
    <property type="entry name" value="Cys_Met_Meta_PP"/>
    <property type="match status" value="1"/>
</dbReference>
<dbReference type="EC" id="2.5.1.48" evidence="6"/>
<comment type="caution">
    <text evidence="6">The sequence shown here is derived from an EMBL/GenBank/DDBJ whole genome shotgun (WGS) entry which is preliminary data.</text>
</comment>
<keyword evidence="6" id="KW-0808">Transferase</keyword>
<feature type="region of interest" description="Disordered" evidence="5">
    <location>
        <begin position="1"/>
        <end position="32"/>
    </location>
</feature>
<evidence type="ECO:0000256" key="5">
    <source>
        <dbReference type="SAM" id="MobiDB-lite"/>
    </source>
</evidence>
<feature type="modified residue" description="N6-(pyridoxal phosphate)lysine" evidence="3">
    <location>
        <position position="232"/>
    </location>
</feature>
<dbReference type="GO" id="GO:0005737">
    <property type="term" value="C:cytoplasm"/>
    <property type="evidence" value="ECO:0007669"/>
    <property type="project" value="TreeGrafter"/>
</dbReference>
<dbReference type="GO" id="GO:0019346">
    <property type="term" value="P:transsulfuration"/>
    <property type="evidence" value="ECO:0007669"/>
    <property type="project" value="InterPro"/>
</dbReference>
<organism evidence="6 7">
    <name type="scientific">Methylorubrum rhodinum</name>
    <dbReference type="NCBI Taxonomy" id="29428"/>
    <lineage>
        <taxon>Bacteria</taxon>
        <taxon>Pseudomonadati</taxon>
        <taxon>Pseudomonadota</taxon>
        <taxon>Alphaproteobacteria</taxon>
        <taxon>Hyphomicrobiales</taxon>
        <taxon>Methylobacteriaceae</taxon>
        <taxon>Methylorubrum</taxon>
    </lineage>
</organism>
<dbReference type="GO" id="GO:0019343">
    <property type="term" value="P:cysteine biosynthetic process via cystathionine"/>
    <property type="evidence" value="ECO:0007669"/>
    <property type="project" value="TreeGrafter"/>
</dbReference>
<proteinExistence type="inferred from homology"/>
<dbReference type="PROSITE" id="PS00868">
    <property type="entry name" value="CYS_MET_METAB_PP"/>
    <property type="match status" value="1"/>
</dbReference>
<dbReference type="InterPro" id="IPR015421">
    <property type="entry name" value="PyrdxlP-dep_Trfase_major"/>
</dbReference>
<dbReference type="EMBL" id="JACHOP010000025">
    <property type="protein sequence ID" value="MBB5759618.1"/>
    <property type="molecule type" value="Genomic_DNA"/>
</dbReference>
<dbReference type="GO" id="GO:0004123">
    <property type="term" value="F:cystathionine gamma-lyase activity"/>
    <property type="evidence" value="ECO:0007669"/>
    <property type="project" value="TreeGrafter"/>
</dbReference>
<dbReference type="GO" id="GO:0003962">
    <property type="term" value="F:cystathionine gamma-synthase activity"/>
    <property type="evidence" value="ECO:0007669"/>
    <property type="project" value="UniProtKB-EC"/>
</dbReference>
<dbReference type="PIRSF" id="PIRSF001434">
    <property type="entry name" value="CGS"/>
    <property type="match status" value="1"/>
</dbReference>
<evidence type="ECO:0000256" key="2">
    <source>
        <dbReference type="ARBA" id="ARBA00022898"/>
    </source>
</evidence>
<sequence length="413" mass="43420">MSRTNAPETDPDAGLDAGLDAGRGDDPAPLSAAEWSPRTLAAQAMGHIDPVTRAVVPPLHLSTTFLRDADNAYRSGFSYARPDNATVREAEGVIAALEGAQAGALLFGSGMAAAAAVFSALSPGDHVVAPEVMYWGLKRWLRQEADRLGLAVDFVAMDDPRAVRAAIVPGRTWLVWAETPGNPLCTVTDLAGVAEIAHAAGARLAVDSTAASPILTRPLEHGADLVMHSATKILNGHSDVVAGVLAAARADAFWERIVAIRATWGAILGPFEAYLLMRGLRTLPLRASAQCAGAQHLAERLSDHPRVSAVLYPGLPDHPGHAVAARQMRGGFGFMLSFRVVGGEAAAIDTAARVRLWKRATSLGGVESLIEHRASVEGPTTPCPPDLLRLSTGIEDPDDLFRDLDAALRAAHA</sequence>
<evidence type="ECO:0000313" key="7">
    <source>
        <dbReference type="Proteomes" id="UP000583454"/>
    </source>
</evidence>
<dbReference type="CDD" id="cd00614">
    <property type="entry name" value="CGS_like"/>
    <property type="match status" value="1"/>
</dbReference>
<evidence type="ECO:0000256" key="1">
    <source>
        <dbReference type="ARBA" id="ARBA00001933"/>
    </source>
</evidence>
<dbReference type="InterPro" id="IPR000277">
    <property type="entry name" value="Cys/Met-Metab_PyrdxlP-dep_enz"/>
</dbReference>
<protein>
    <submittedName>
        <fullName evidence="6">Cystathionine gamma-synthase</fullName>
        <ecNumber evidence="6">2.5.1.48</ecNumber>
    </submittedName>
</protein>
<name>A0A840ZRE6_9HYPH</name>
<dbReference type="InterPro" id="IPR054542">
    <property type="entry name" value="Cys_met_metab_PP"/>
</dbReference>
<evidence type="ECO:0000256" key="4">
    <source>
        <dbReference type="RuleBase" id="RU362118"/>
    </source>
</evidence>
<evidence type="ECO:0000256" key="3">
    <source>
        <dbReference type="PIRSR" id="PIRSR001434-2"/>
    </source>
</evidence>
<comment type="similarity">
    <text evidence="4">Belongs to the trans-sulfuration enzymes family.</text>
</comment>
<dbReference type="InterPro" id="IPR015422">
    <property type="entry name" value="PyrdxlP-dep_Trfase_small"/>
</dbReference>
<dbReference type="Proteomes" id="UP000583454">
    <property type="component" value="Unassembled WGS sequence"/>
</dbReference>
<keyword evidence="2 3" id="KW-0663">Pyridoxal phosphate</keyword>